<dbReference type="PANTHER" id="PTHR14240:SF4">
    <property type="entry name" value="PROTEIN FANTOM"/>
    <property type="match status" value="1"/>
</dbReference>
<evidence type="ECO:0000259" key="1">
    <source>
        <dbReference type="Pfam" id="PF18111"/>
    </source>
</evidence>
<dbReference type="InterPro" id="IPR041091">
    <property type="entry name" value="RPGRIP1_C"/>
</dbReference>
<evidence type="ECO:0000313" key="3">
    <source>
        <dbReference type="Proteomes" id="UP000629438"/>
    </source>
</evidence>
<comment type="caution">
    <text evidence="2">The sequence shown here is derived from an EMBL/GenBank/DDBJ whole genome shotgun (WGS) entry which is preliminary data.</text>
</comment>
<feature type="domain" description="RPGRIP1 C-terminal" evidence="1">
    <location>
        <begin position="1"/>
        <end position="103"/>
    </location>
</feature>
<accession>A0A850ZB79</accession>
<proteinExistence type="predicted"/>
<dbReference type="InterPro" id="IPR031139">
    <property type="entry name" value="RPGRIP1_fam"/>
</dbReference>
<dbReference type="Proteomes" id="UP000629438">
    <property type="component" value="Unassembled WGS sequence"/>
</dbReference>
<feature type="non-terminal residue" evidence="2">
    <location>
        <position position="1"/>
    </location>
</feature>
<evidence type="ECO:0000313" key="2">
    <source>
        <dbReference type="EMBL" id="NWI02911.1"/>
    </source>
</evidence>
<dbReference type="GO" id="GO:0046548">
    <property type="term" value="P:retinal rod cell development"/>
    <property type="evidence" value="ECO:0007669"/>
    <property type="project" value="TreeGrafter"/>
</dbReference>
<keyword evidence="3" id="KW-1185">Reference proteome</keyword>
<feature type="non-terminal residue" evidence="2">
    <location>
        <position position="107"/>
    </location>
</feature>
<dbReference type="Pfam" id="PF18111">
    <property type="entry name" value="RPGR1_C"/>
    <property type="match status" value="1"/>
</dbReference>
<protein>
    <submittedName>
        <fullName evidence="2">FTM protein</fullName>
    </submittedName>
</protein>
<dbReference type="GO" id="GO:0031870">
    <property type="term" value="F:thromboxane A2 receptor binding"/>
    <property type="evidence" value="ECO:0007669"/>
    <property type="project" value="TreeGrafter"/>
</dbReference>
<dbReference type="Gene3D" id="2.60.40.150">
    <property type="entry name" value="C2 domain"/>
    <property type="match status" value="1"/>
</dbReference>
<dbReference type="PANTHER" id="PTHR14240">
    <property type="entry name" value="RETINITIS PIGMENTOSA GTPASE REGULATOR-INTERACTING PROTEIN"/>
    <property type="match status" value="1"/>
</dbReference>
<organism evidence="2 3">
    <name type="scientific">Tichodroma muraria</name>
    <dbReference type="NCBI Taxonomy" id="237442"/>
    <lineage>
        <taxon>Eukaryota</taxon>
        <taxon>Metazoa</taxon>
        <taxon>Chordata</taxon>
        <taxon>Craniata</taxon>
        <taxon>Vertebrata</taxon>
        <taxon>Euteleostomi</taxon>
        <taxon>Archelosauria</taxon>
        <taxon>Archosauria</taxon>
        <taxon>Dinosauria</taxon>
        <taxon>Saurischia</taxon>
        <taxon>Theropoda</taxon>
        <taxon>Coelurosauria</taxon>
        <taxon>Aves</taxon>
        <taxon>Neognathae</taxon>
        <taxon>Neoaves</taxon>
        <taxon>Telluraves</taxon>
        <taxon>Australaves</taxon>
        <taxon>Passeriformes</taxon>
        <taxon>Sittidae</taxon>
        <taxon>Tichodroma</taxon>
    </lineage>
</organism>
<sequence length="107" mass="12094">VINVDKEDNHAEREYLKSVLLKPDLSANSLKFTVVSDPPEDEQDLECEDIGFAYVSLKKIFQKQRDIIEQDIDVFDSQDASAVIGKLTVTVEALNALRSIHEECKND</sequence>
<dbReference type="OrthoDB" id="2133912at2759"/>
<dbReference type="InterPro" id="IPR035892">
    <property type="entry name" value="C2_domain_sf"/>
</dbReference>
<dbReference type="GO" id="GO:1905515">
    <property type="term" value="P:non-motile cilium assembly"/>
    <property type="evidence" value="ECO:0007669"/>
    <property type="project" value="TreeGrafter"/>
</dbReference>
<dbReference type="GO" id="GO:0032391">
    <property type="term" value="C:photoreceptor connecting cilium"/>
    <property type="evidence" value="ECO:0007669"/>
    <property type="project" value="TreeGrafter"/>
</dbReference>
<reference evidence="2" key="1">
    <citation type="submission" date="2019-09" db="EMBL/GenBank/DDBJ databases">
        <title>Bird 10,000 Genomes (B10K) Project - Family phase.</title>
        <authorList>
            <person name="Zhang G."/>
        </authorList>
    </citation>
    <scope>NUCLEOTIDE SEQUENCE</scope>
    <source>
        <strain evidence="2">B10K-DU-012-47</strain>
    </source>
</reference>
<name>A0A850ZB79_9PASS</name>
<gene>
    <name evidence="2" type="primary">Rpgrip1l</name>
    <name evidence="2" type="ORF">TICMUR_R08172</name>
</gene>
<dbReference type="AlphaFoldDB" id="A0A850ZB79"/>
<dbReference type="EMBL" id="WAAG01055579">
    <property type="protein sequence ID" value="NWI02911.1"/>
    <property type="molecule type" value="Genomic_DNA"/>
</dbReference>